<dbReference type="Gene3D" id="2.10.70.100">
    <property type="match status" value="1"/>
</dbReference>
<evidence type="ECO:0000259" key="1">
    <source>
        <dbReference type="Pfam" id="PF08447"/>
    </source>
</evidence>
<feature type="domain" description="PAS fold-3" evidence="1">
    <location>
        <begin position="44"/>
        <end position="126"/>
    </location>
</feature>
<name>A0ABT8AM86_9HYPH</name>
<evidence type="ECO:0000313" key="3">
    <source>
        <dbReference type="Proteomes" id="UP001244297"/>
    </source>
</evidence>
<dbReference type="Gene3D" id="3.30.450.20">
    <property type="entry name" value="PAS domain"/>
    <property type="match status" value="1"/>
</dbReference>
<protein>
    <submittedName>
        <fullName evidence="2">PAS domain-containing protein</fullName>
    </submittedName>
</protein>
<dbReference type="Pfam" id="PF08447">
    <property type="entry name" value="PAS_3"/>
    <property type="match status" value="1"/>
</dbReference>
<dbReference type="EMBL" id="JAUFPT010000026">
    <property type="protein sequence ID" value="MDN3570885.1"/>
    <property type="molecule type" value="Genomic_DNA"/>
</dbReference>
<dbReference type="InterPro" id="IPR035965">
    <property type="entry name" value="PAS-like_dom_sf"/>
</dbReference>
<dbReference type="InterPro" id="IPR000014">
    <property type="entry name" value="PAS"/>
</dbReference>
<keyword evidence="3" id="KW-1185">Reference proteome</keyword>
<dbReference type="InterPro" id="IPR013655">
    <property type="entry name" value="PAS_fold_3"/>
</dbReference>
<dbReference type="CDD" id="cd00130">
    <property type="entry name" value="PAS"/>
    <property type="match status" value="1"/>
</dbReference>
<proteinExistence type="predicted"/>
<organism evidence="2 3">
    <name type="scientific">Methylobacterium longum</name>
    <dbReference type="NCBI Taxonomy" id="767694"/>
    <lineage>
        <taxon>Bacteria</taxon>
        <taxon>Pseudomonadati</taxon>
        <taxon>Pseudomonadota</taxon>
        <taxon>Alphaproteobacteria</taxon>
        <taxon>Hyphomicrobiales</taxon>
        <taxon>Methylobacteriaceae</taxon>
        <taxon>Methylobacterium</taxon>
    </lineage>
</organism>
<dbReference type="SUPFAM" id="SSF55785">
    <property type="entry name" value="PYP-like sensor domain (PAS domain)"/>
    <property type="match status" value="1"/>
</dbReference>
<dbReference type="RefSeq" id="WP_238289087.1">
    <property type="nucleotide sequence ID" value="NZ_BPQS01000014.1"/>
</dbReference>
<reference evidence="3" key="1">
    <citation type="journal article" date="2019" name="Int. J. Syst. Evol. Microbiol.">
        <title>The Global Catalogue of Microorganisms (GCM) 10K type strain sequencing project: providing services to taxonomists for standard genome sequencing and annotation.</title>
        <authorList>
            <consortium name="The Broad Institute Genomics Platform"/>
            <consortium name="The Broad Institute Genome Sequencing Center for Infectious Disease"/>
            <person name="Wu L."/>
            <person name="Ma J."/>
        </authorList>
    </citation>
    <scope>NUCLEOTIDE SEQUENCE [LARGE SCALE GENOMIC DNA]</scope>
    <source>
        <strain evidence="3">CECT 7806</strain>
    </source>
</reference>
<dbReference type="Proteomes" id="UP001244297">
    <property type="component" value="Unassembled WGS sequence"/>
</dbReference>
<sequence length="204" mass="22566">MPKLNAPGGWHLGNTLRYARDSRDEIGAWSWDAASDRAFADTYVAHLFNVDPVDAEVGLPVAAYVASIHPADRRQVLAAFRKDAQEGRPYLFEYRVRSADGVTRWVLTRGRFFCNHRGQPVSGRGIIVDITRLRANRDGDGLSDTGSDRSTSSLDQAAAAAIAAYQTLGALNDRELTSRAEALLNQIGRRLAAQELTERRRRLS</sequence>
<gene>
    <name evidence="2" type="ORF">QWZ18_09625</name>
</gene>
<comment type="caution">
    <text evidence="2">The sequence shown here is derived from an EMBL/GenBank/DDBJ whole genome shotgun (WGS) entry which is preliminary data.</text>
</comment>
<accession>A0ABT8AM86</accession>
<evidence type="ECO:0000313" key="2">
    <source>
        <dbReference type="EMBL" id="MDN3570885.1"/>
    </source>
</evidence>